<name>A0A8J7M3Q1_9RHOB</name>
<protein>
    <submittedName>
        <fullName evidence="2">Uncharacterized protein</fullName>
    </submittedName>
</protein>
<gene>
    <name evidence="2" type="ORF">H0I76_00975</name>
</gene>
<evidence type="ECO:0000313" key="3">
    <source>
        <dbReference type="Proteomes" id="UP000655420"/>
    </source>
</evidence>
<reference evidence="2" key="1">
    <citation type="submission" date="2020-12" db="EMBL/GenBank/DDBJ databases">
        <title>Bacterial taxonomy.</title>
        <authorList>
            <person name="Pan X."/>
        </authorList>
    </citation>
    <scope>NUCLEOTIDE SEQUENCE</scope>
    <source>
        <strain evidence="2">M0105</strain>
    </source>
</reference>
<dbReference type="Proteomes" id="UP000655420">
    <property type="component" value="Unassembled WGS sequence"/>
</dbReference>
<dbReference type="RefSeq" id="WP_200605829.1">
    <property type="nucleotide sequence ID" value="NZ_JAEHHL010000001.1"/>
</dbReference>
<feature type="compositionally biased region" description="Basic and acidic residues" evidence="1">
    <location>
        <begin position="17"/>
        <end position="33"/>
    </location>
</feature>
<proteinExistence type="predicted"/>
<evidence type="ECO:0000313" key="2">
    <source>
        <dbReference type="EMBL" id="MBK0397751.1"/>
    </source>
</evidence>
<comment type="caution">
    <text evidence="2">The sequence shown here is derived from an EMBL/GenBank/DDBJ whole genome shotgun (WGS) entry which is preliminary data.</text>
</comment>
<accession>A0A8J7M3Q1</accession>
<keyword evidence="3" id="KW-1185">Reference proteome</keyword>
<dbReference type="AlphaFoldDB" id="A0A8J7M3Q1"/>
<organism evidence="2 3">
    <name type="scientific">Thermohalobaculum xanthum</name>
    <dbReference type="NCBI Taxonomy" id="2753746"/>
    <lineage>
        <taxon>Bacteria</taxon>
        <taxon>Pseudomonadati</taxon>
        <taxon>Pseudomonadota</taxon>
        <taxon>Alphaproteobacteria</taxon>
        <taxon>Rhodobacterales</taxon>
        <taxon>Paracoccaceae</taxon>
        <taxon>Thermohalobaculum</taxon>
    </lineage>
</organism>
<feature type="region of interest" description="Disordered" evidence="1">
    <location>
        <begin position="1"/>
        <end position="35"/>
    </location>
</feature>
<dbReference type="EMBL" id="JAEHHL010000001">
    <property type="protein sequence ID" value="MBK0397751.1"/>
    <property type="molecule type" value="Genomic_DNA"/>
</dbReference>
<evidence type="ECO:0000256" key="1">
    <source>
        <dbReference type="SAM" id="MobiDB-lite"/>
    </source>
</evidence>
<sequence>MVGSDNRTRTSAATPGREGKTSDRRRVQTDSKIGRTLHSCTAHRWVEERRANRKAQPAARLPAFVTF</sequence>